<proteinExistence type="predicted"/>
<accession>A0ABP3B0V1</accession>
<reference evidence="1 2" key="1">
    <citation type="journal article" date="2014" name="Int. J. Syst. Evol. Microbiol.">
        <title>Listeria floridensis sp. nov., Listeria aquatica sp. nov., Listeria cornellensis sp. nov., Listeria riparia sp. nov. and Listeria grandensis sp. nov., from agricultural and natural environments.</title>
        <authorList>
            <person name="den Bakker H.C."/>
            <person name="Warchocki S."/>
            <person name="Wright E.M."/>
            <person name="Allred A.F."/>
            <person name="Ahlstrom C."/>
            <person name="Manuel C.S."/>
            <person name="Stasiewicz M.J."/>
            <person name="Burrell A."/>
            <person name="Roof S."/>
            <person name="Strawn L."/>
            <person name="Fortes E.D."/>
            <person name="Nightingale K.K."/>
            <person name="Kephart D."/>
            <person name="Wiedmann M."/>
        </authorList>
    </citation>
    <scope>NUCLEOTIDE SEQUENCE [LARGE SCALE GENOMIC DNA]</scope>
    <source>
        <strain evidence="1 2">FSL S10-1187</strain>
    </source>
</reference>
<evidence type="ECO:0000313" key="2">
    <source>
        <dbReference type="Proteomes" id="UP000019249"/>
    </source>
</evidence>
<dbReference type="InterPro" id="IPR021464">
    <property type="entry name" value="DUF3116"/>
</dbReference>
<name>A0ABP3B0V1_9LIST</name>
<comment type="caution">
    <text evidence="1">The sequence shown here is derived from an EMBL/GenBank/DDBJ whole genome shotgun (WGS) entry which is preliminary data.</text>
</comment>
<dbReference type="Pfam" id="PF11313">
    <property type="entry name" value="DUF3116"/>
    <property type="match status" value="1"/>
</dbReference>
<protein>
    <submittedName>
        <fullName evidence="1">Uncharacterized protein</fullName>
    </submittedName>
</protein>
<organism evidence="1 2">
    <name type="scientific">Listeria floridensis FSL S10-1187</name>
    <dbReference type="NCBI Taxonomy" id="1265817"/>
    <lineage>
        <taxon>Bacteria</taxon>
        <taxon>Bacillati</taxon>
        <taxon>Bacillota</taxon>
        <taxon>Bacilli</taxon>
        <taxon>Bacillales</taxon>
        <taxon>Listeriaceae</taxon>
        <taxon>Listeria</taxon>
    </lineage>
</organism>
<gene>
    <name evidence="1" type="ORF">MFLO_02207</name>
</gene>
<dbReference type="Proteomes" id="UP000019249">
    <property type="component" value="Unassembled WGS sequence"/>
</dbReference>
<dbReference type="RefSeq" id="WP_036096048.1">
    <property type="nucleotide sequence ID" value="NZ_AODF01000002.1"/>
</dbReference>
<evidence type="ECO:0000313" key="1">
    <source>
        <dbReference type="EMBL" id="EUJ33566.1"/>
    </source>
</evidence>
<sequence length="93" mass="11145">MALSFHLAFRIVENVYRGPSNMNELVNDRAKDETHPIPNKTEFLLAIYQLEEIGLLFRYRSNDGIRYSRTEEGEAFYNHYRVMEEKTWPKFLL</sequence>
<keyword evidence="2" id="KW-1185">Reference proteome</keyword>
<dbReference type="EMBL" id="AODF01000002">
    <property type="protein sequence ID" value="EUJ33566.1"/>
    <property type="molecule type" value="Genomic_DNA"/>
</dbReference>